<protein>
    <submittedName>
        <fullName evidence="3">DUF2479 domain-containing protein</fullName>
    </submittedName>
</protein>
<keyword evidence="1" id="KW-0175">Coiled coil</keyword>
<feature type="domain" description="BppU N-terminal" evidence="2">
    <location>
        <begin position="9"/>
        <end position="150"/>
    </location>
</feature>
<evidence type="ECO:0000313" key="3">
    <source>
        <dbReference type="EMBL" id="TKJ06900.1"/>
    </source>
</evidence>
<evidence type="ECO:0000259" key="2">
    <source>
        <dbReference type="Pfam" id="PF10651"/>
    </source>
</evidence>
<sequence length="360" mass="40549">MEGVNKLKIDLVLDIRKDQYAQLNSIVTGRVGDEKSNVVNVHIVDDGKPYSLTNMHVYFECVNPKYQVVRDSTGVKMIDEETGDFEYTFPAETFSTTGEIIRAYFAIEDEIEFRATTQNFPIVSISNATDGNIESGQYISDLEELINQANKLIEHIKELEKEAVSIVDEELNIIRDHVNKMLEEIQNSVEVAKESIETSIKEIEILVQGLQKKLLDLENEIQQMIEIVENNGALKTDGSNVMTGTFKSISTTPFQFGEKAEVWFRQILAANNVHWFQTKAPLIFSGISTVPGEGVNFKQKYLRLNDKDVLVKGDIQGAMEVVAKINITDDGKILRDGKEIQSIEEVIKVLNLMIKALNSL</sequence>
<accession>A0A9X9ADY6</accession>
<organism evidence="3 4">
    <name type="scientific">Bacillus cereus</name>
    <dbReference type="NCBI Taxonomy" id="1396"/>
    <lineage>
        <taxon>Bacteria</taxon>
        <taxon>Bacillati</taxon>
        <taxon>Bacillota</taxon>
        <taxon>Bacilli</taxon>
        <taxon>Bacillales</taxon>
        <taxon>Bacillaceae</taxon>
        <taxon>Bacillus</taxon>
        <taxon>Bacillus cereus group</taxon>
    </lineage>
</organism>
<evidence type="ECO:0000313" key="4">
    <source>
        <dbReference type="Proteomes" id="UP000308444"/>
    </source>
</evidence>
<dbReference type="InterPro" id="IPR018913">
    <property type="entry name" value="BppU_N"/>
</dbReference>
<proteinExistence type="predicted"/>
<reference evidence="3 4" key="1">
    <citation type="journal article" date="2019" name="Environ. Microbiol.">
        <title>An active ?-lactamase is a part of an orchestrated cell wall stress resistance network of Bacillus subtilis and related rhizosphere species.</title>
        <authorList>
            <person name="Bucher T."/>
            <person name="Keren-Paz A."/>
            <person name="Hausser J."/>
            <person name="Olender T."/>
            <person name="Cytryn E."/>
            <person name="Kolodkin-Gal I."/>
        </authorList>
    </citation>
    <scope>NUCLEOTIDE SEQUENCE [LARGE SCALE GENOMIC DNA]</scope>
    <source>
        <strain evidence="3 4">I32</strain>
    </source>
</reference>
<comment type="caution">
    <text evidence="3">The sequence shown here is derived from an EMBL/GenBank/DDBJ whole genome shotgun (WGS) entry which is preliminary data.</text>
</comment>
<dbReference type="Gene3D" id="2.60.40.3350">
    <property type="match status" value="1"/>
</dbReference>
<dbReference type="Pfam" id="PF10651">
    <property type="entry name" value="BppU_N"/>
    <property type="match status" value="1"/>
</dbReference>
<dbReference type="EMBL" id="SZOH01000272">
    <property type="protein sequence ID" value="TKJ06900.1"/>
    <property type="molecule type" value="Genomic_DNA"/>
</dbReference>
<name>A0A9X9ADY6_BACCE</name>
<dbReference type="AlphaFoldDB" id="A0A9X9ADY6"/>
<feature type="coiled-coil region" evidence="1">
    <location>
        <begin position="139"/>
        <end position="227"/>
    </location>
</feature>
<dbReference type="Proteomes" id="UP000308444">
    <property type="component" value="Unassembled WGS sequence"/>
</dbReference>
<gene>
    <name evidence="3" type="ORF">FC695_04960</name>
</gene>
<evidence type="ECO:0000256" key="1">
    <source>
        <dbReference type="SAM" id="Coils"/>
    </source>
</evidence>